<dbReference type="AlphaFoldDB" id="A0A9P1GR26"/>
<comment type="caution">
    <text evidence="1">The sequence shown here is derived from an EMBL/GenBank/DDBJ whole genome shotgun (WGS) entry which is preliminary data.</text>
</comment>
<keyword evidence="3" id="KW-1185">Reference proteome</keyword>
<reference evidence="2" key="2">
    <citation type="submission" date="2024-04" db="EMBL/GenBank/DDBJ databases">
        <authorList>
            <person name="Chen Y."/>
            <person name="Shah S."/>
            <person name="Dougan E. K."/>
            <person name="Thang M."/>
            <person name="Chan C."/>
        </authorList>
    </citation>
    <scope>NUCLEOTIDE SEQUENCE [LARGE SCALE GENOMIC DNA]</scope>
</reference>
<protein>
    <submittedName>
        <fullName evidence="1">Uncharacterized protein</fullName>
    </submittedName>
</protein>
<accession>A0A9P1GR26</accession>
<evidence type="ECO:0000313" key="3">
    <source>
        <dbReference type="Proteomes" id="UP001152797"/>
    </source>
</evidence>
<sequence length="118" mass="12958">MITGGRPAAHATARAHGFVPLPVPEFSPLRLIGHYVHLRIRAAWPLLAYDNSTRQPAGEPRFTLTKSWNCGPQQSNYKGTGFQIELFEEAVAVWDATLEDEPWLGCKRVGTGGGSRAE</sequence>
<dbReference type="EMBL" id="CAMXCT030006742">
    <property type="protein sequence ID" value="CAL4806607.1"/>
    <property type="molecule type" value="Genomic_DNA"/>
</dbReference>
<proteinExistence type="predicted"/>
<evidence type="ECO:0000313" key="2">
    <source>
        <dbReference type="EMBL" id="CAL1172670.1"/>
    </source>
</evidence>
<gene>
    <name evidence="1" type="ORF">C1SCF055_LOCUS43804</name>
</gene>
<evidence type="ECO:0000313" key="1">
    <source>
        <dbReference type="EMBL" id="CAI4019295.1"/>
    </source>
</evidence>
<dbReference type="EMBL" id="CAMXCT020006742">
    <property type="protein sequence ID" value="CAL1172670.1"/>
    <property type="molecule type" value="Genomic_DNA"/>
</dbReference>
<dbReference type="Proteomes" id="UP001152797">
    <property type="component" value="Unassembled WGS sequence"/>
</dbReference>
<organism evidence="1">
    <name type="scientific">Cladocopium goreaui</name>
    <dbReference type="NCBI Taxonomy" id="2562237"/>
    <lineage>
        <taxon>Eukaryota</taxon>
        <taxon>Sar</taxon>
        <taxon>Alveolata</taxon>
        <taxon>Dinophyceae</taxon>
        <taxon>Suessiales</taxon>
        <taxon>Symbiodiniaceae</taxon>
        <taxon>Cladocopium</taxon>
    </lineage>
</organism>
<name>A0A9P1GR26_9DINO</name>
<reference evidence="1" key="1">
    <citation type="submission" date="2022-10" db="EMBL/GenBank/DDBJ databases">
        <authorList>
            <person name="Chen Y."/>
            <person name="Dougan E. K."/>
            <person name="Chan C."/>
            <person name="Rhodes N."/>
            <person name="Thang M."/>
        </authorList>
    </citation>
    <scope>NUCLEOTIDE SEQUENCE</scope>
</reference>
<dbReference type="EMBL" id="CAMXCT010006742">
    <property type="protein sequence ID" value="CAI4019295.1"/>
    <property type="molecule type" value="Genomic_DNA"/>
</dbReference>